<dbReference type="RefSeq" id="WP_132515537.1">
    <property type="nucleotide sequence ID" value="NZ_SMKP01000140.1"/>
</dbReference>
<evidence type="ECO:0000256" key="3">
    <source>
        <dbReference type="SAM" id="SignalP"/>
    </source>
</evidence>
<dbReference type="Proteomes" id="UP000294543">
    <property type="component" value="Unassembled WGS sequence"/>
</dbReference>
<comment type="caution">
    <text evidence="4">The sequence shown here is derived from an EMBL/GenBank/DDBJ whole genome shotgun (WGS) entry which is preliminary data.</text>
</comment>
<keyword evidence="1 3" id="KW-0732">Signal</keyword>
<keyword evidence="5" id="KW-1185">Reference proteome</keyword>
<dbReference type="OrthoDB" id="5121599at2"/>
<dbReference type="AlphaFoldDB" id="A0A4R4W7T6"/>
<name>A0A4R4W7T6_9ACTN</name>
<feature type="chain" id="PRO_5039430786" description="DUF11 domain-containing protein" evidence="3">
    <location>
        <begin position="21"/>
        <end position="502"/>
    </location>
</feature>
<dbReference type="PROSITE" id="PS00134">
    <property type="entry name" value="TRYPSIN_HIS"/>
    <property type="match status" value="1"/>
</dbReference>
<proteinExistence type="predicted"/>
<dbReference type="GO" id="GO:0006508">
    <property type="term" value="P:proteolysis"/>
    <property type="evidence" value="ECO:0007669"/>
    <property type="project" value="InterPro"/>
</dbReference>
<organism evidence="4 5">
    <name type="scientific">Nonomuraea diastatica</name>
    <dbReference type="NCBI Taxonomy" id="1848329"/>
    <lineage>
        <taxon>Bacteria</taxon>
        <taxon>Bacillati</taxon>
        <taxon>Actinomycetota</taxon>
        <taxon>Actinomycetes</taxon>
        <taxon>Streptosporangiales</taxon>
        <taxon>Streptosporangiaceae</taxon>
        <taxon>Nonomuraea</taxon>
    </lineage>
</organism>
<dbReference type="InterPro" id="IPR009003">
    <property type="entry name" value="Peptidase_S1_PA"/>
</dbReference>
<gene>
    <name evidence="4" type="ORF">E1294_36495</name>
</gene>
<reference evidence="4 5" key="1">
    <citation type="submission" date="2019-03" db="EMBL/GenBank/DDBJ databases">
        <title>Draft genome sequences of novel Actinobacteria.</title>
        <authorList>
            <person name="Sahin N."/>
            <person name="Ay H."/>
            <person name="Saygin H."/>
        </authorList>
    </citation>
    <scope>NUCLEOTIDE SEQUENCE [LARGE SCALE GENOMIC DNA]</scope>
    <source>
        <strain evidence="4 5">KC712</strain>
    </source>
</reference>
<evidence type="ECO:0000313" key="4">
    <source>
        <dbReference type="EMBL" id="TDD14749.1"/>
    </source>
</evidence>
<feature type="compositionally biased region" description="Low complexity" evidence="2">
    <location>
        <begin position="71"/>
        <end position="86"/>
    </location>
</feature>
<dbReference type="Pfam" id="PF13365">
    <property type="entry name" value="Trypsin_2"/>
    <property type="match status" value="1"/>
</dbReference>
<evidence type="ECO:0000256" key="1">
    <source>
        <dbReference type="ARBA" id="ARBA00022729"/>
    </source>
</evidence>
<dbReference type="InterPro" id="IPR043504">
    <property type="entry name" value="Peptidase_S1_PA_chymotrypsin"/>
</dbReference>
<dbReference type="Gene3D" id="2.40.10.10">
    <property type="entry name" value="Trypsin-like serine proteases"/>
    <property type="match status" value="2"/>
</dbReference>
<dbReference type="SUPFAM" id="SSF50494">
    <property type="entry name" value="Trypsin-like serine proteases"/>
    <property type="match status" value="1"/>
</dbReference>
<feature type="signal peptide" evidence="3">
    <location>
        <begin position="1"/>
        <end position="20"/>
    </location>
</feature>
<dbReference type="GO" id="GO:0004252">
    <property type="term" value="F:serine-type endopeptidase activity"/>
    <property type="evidence" value="ECO:0007669"/>
    <property type="project" value="InterPro"/>
</dbReference>
<evidence type="ECO:0000313" key="5">
    <source>
        <dbReference type="Proteomes" id="UP000294543"/>
    </source>
</evidence>
<feature type="region of interest" description="Disordered" evidence="2">
    <location>
        <begin position="67"/>
        <end position="111"/>
    </location>
</feature>
<protein>
    <recommendedName>
        <fullName evidence="6">DUF11 domain-containing protein</fullName>
    </recommendedName>
</protein>
<evidence type="ECO:0008006" key="6">
    <source>
        <dbReference type="Google" id="ProtNLM"/>
    </source>
</evidence>
<dbReference type="EMBL" id="SMKP01000140">
    <property type="protein sequence ID" value="TDD14749.1"/>
    <property type="molecule type" value="Genomic_DNA"/>
</dbReference>
<sequence length="502" mass="52455">MPKTLVIVVATLAWLSLAPAPPAVRTVAPIRPPAQAQARSGAVSSPLMRPGHAVRYWTAERQAAAHAAGLPGTSAGPRGAPPGGTANLAGTRRHSVPAAKRLTPGGDANGYARVRRPYTRAATSRITGRLFFVNAGGHGDSCSASVVRSAAEKLVVTAAHCVYSVPAGAANGRWHQHFAFVPAYDGRAATVKKREPYGRWGGRRAWKPDGYTGLTGGDWNSVHDIALIEVGPRKRTLQKAVGAFTPMRSQGGRHTIATMGYPGVLGRQPYDGRDQLWCLGRTRQATGMVLGATLPAALPAAPAEARRSVTTARPGRLETHNCHLHKGHSGGPWLVKGTRDLVGVLSAGKEDGYAAGNAVANALNAEGYGTIVRRADPRGVYDALSIKLRGPARPVRRGASVTVTATVRMRGLMAAARVPVTLTLAGEATLTATGGATCVREPAKASCTIAAIHPRRPVRVTATIAVARDARAPLRVAGHVASTALDPSRNDNSSTLRLTTRS</sequence>
<accession>A0A4R4W7T6</accession>
<dbReference type="InterPro" id="IPR050966">
    <property type="entry name" value="Glutamyl_endopeptidase"/>
</dbReference>
<evidence type="ECO:0000256" key="2">
    <source>
        <dbReference type="SAM" id="MobiDB-lite"/>
    </source>
</evidence>
<dbReference type="InterPro" id="IPR018114">
    <property type="entry name" value="TRYPSIN_HIS"/>
</dbReference>
<dbReference type="PANTHER" id="PTHR15462">
    <property type="entry name" value="SERINE PROTEASE"/>
    <property type="match status" value="1"/>
</dbReference>